<sequence length="794" mass="84355">MRRRAYGLSATVAAVLFFGAACGERDAPLLAESKSSLAAACTEWAEGASYTVGQVVTYLGATYTARVAHTALPGTHWNPQATPSLWQPGGSCDGGGGGSDGGVDGGTDAGTGTAAPWAANTQYAVGDVVSYNGVKYQCIFAHTSAPGWEPSSAPTLWKVAPNDTGGGGGPTTPFCAPAWVATKIYSKGKVVGYNSKAYRALADVHGIRPDDTVYNMWEHVGVPDANLCPVSIPNTIDYGQPSVATGNERAGSTSPSGPISAAHPVSGTGSGGIRGGIDPSKDPGGNHPGFDADTGGRVSKLPPGTLPLQHNVYQLSSGQEIVEYLGDWAIYGRRFDFNKLPVKNVHRLVYGFAGICYPAAKDTQDPGFPTTAPAAVNRTCKQSHLPDGAMAVADFEAAFVRVLPGQTGGKVTGTEPMYDLDPKDVAGVFGVLYKLRQENPHLKLDLSVGGWTLSEGFPWMAHDPTRRKAFVDSVVRFLEQFDFDGVDIDWEYPGTDGAVPGMSRPDDPQNYLQLLKDLRAGLDWLSKRTGKQYRLSSAISAVPSKLQLINWAEASKYLNRLYLMTYDFSGAWERPFTHHSPLLTNPNFKDAQGNTAPFSVDAAVRTLRAEGAPANKIMIGIANYHRAKAINLSDITEYTNGLKGSSTFGNLSATGVGLVLGIAGVGSWEAGVVEGYDLYQNFLDKDLKPKNGYRLYTDKASNADYLVNPIGSFITLETPRTVALKASYAKANGLAGVFGWQMEQDNGYNLNALNHVLGNALVSSQSDARPQDQIAVCGENVTAAECAQLNQSIK</sequence>
<evidence type="ECO:0000256" key="5">
    <source>
        <dbReference type="ARBA" id="ARBA00023277"/>
    </source>
</evidence>
<dbReference type="Gene3D" id="2.10.10.20">
    <property type="entry name" value="Carbohydrate-binding module superfamily 5/12"/>
    <property type="match status" value="3"/>
</dbReference>
<dbReference type="InterPro" id="IPR029070">
    <property type="entry name" value="Chitinase_insertion_sf"/>
</dbReference>
<dbReference type="InterPro" id="IPR017853">
    <property type="entry name" value="GH"/>
</dbReference>
<feature type="domain" description="Chitin-binding type-3" evidence="10">
    <location>
        <begin position="41"/>
        <end position="89"/>
    </location>
</feature>
<dbReference type="EMBL" id="CP043494">
    <property type="protein sequence ID" value="WNG45403.1"/>
    <property type="molecule type" value="Genomic_DNA"/>
</dbReference>
<dbReference type="PROSITE" id="PS01095">
    <property type="entry name" value="GH18_1"/>
    <property type="match status" value="1"/>
</dbReference>
<feature type="region of interest" description="Disordered" evidence="8">
    <location>
        <begin position="240"/>
        <end position="303"/>
    </location>
</feature>
<keyword evidence="4" id="KW-0624">Polysaccharide degradation</keyword>
<keyword evidence="6 7" id="KW-0326">Glycosidase</keyword>
<dbReference type="Pfam" id="PF00704">
    <property type="entry name" value="Glyco_hydro_18"/>
    <property type="match status" value="1"/>
</dbReference>
<feature type="compositionally biased region" description="Polar residues" evidence="8">
    <location>
        <begin position="242"/>
        <end position="257"/>
    </location>
</feature>
<dbReference type="InterPro" id="IPR001579">
    <property type="entry name" value="Glyco_hydro_18_chit_AS"/>
</dbReference>
<evidence type="ECO:0000259" key="10">
    <source>
        <dbReference type="SMART" id="SM00495"/>
    </source>
</evidence>
<keyword evidence="3 7" id="KW-0378">Hydrolase</keyword>
<protein>
    <recommendedName>
        <fullName evidence="2">chitinase</fullName>
        <ecNumber evidence="2">3.2.1.14</ecNumber>
    </recommendedName>
</protein>
<dbReference type="Gene3D" id="3.10.50.10">
    <property type="match status" value="1"/>
</dbReference>
<evidence type="ECO:0000259" key="11">
    <source>
        <dbReference type="SMART" id="SM00636"/>
    </source>
</evidence>
<dbReference type="EC" id="3.2.1.14" evidence="2"/>
<reference evidence="12 13" key="1">
    <citation type="submission" date="2019-08" db="EMBL/GenBank/DDBJ databases">
        <title>Archangium and Cystobacter genomes.</title>
        <authorList>
            <person name="Chen I.-C.K."/>
            <person name="Wielgoss S."/>
        </authorList>
    </citation>
    <scope>NUCLEOTIDE SEQUENCE [LARGE SCALE GENOMIC DNA]</scope>
    <source>
        <strain evidence="12 13">Cbm 6</strain>
    </source>
</reference>
<dbReference type="SUPFAM" id="SSF51055">
    <property type="entry name" value="Carbohydrate binding domain"/>
    <property type="match status" value="2"/>
</dbReference>
<feature type="domain" description="Chitin-binding type-3" evidence="10">
    <location>
        <begin position="114"/>
        <end position="160"/>
    </location>
</feature>
<feature type="domain" description="Chitin-binding type-3" evidence="10">
    <location>
        <begin position="176"/>
        <end position="220"/>
    </location>
</feature>
<evidence type="ECO:0000256" key="4">
    <source>
        <dbReference type="ARBA" id="ARBA00023024"/>
    </source>
</evidence>
<dbReference type="InterPro" id="IPR036573">
    <property type="entry name" value="CBM_sf_5/12"/>
</dbReference>
<evidence type="ECO:0000256" key="9">
    <source>
        <dbReference type="SAM" id="SignalP"/>
    </source>
</evidence>
<feature type="chain" id="PRO_5045702138" description="chitinase" evidence="9">
    <location>
        <begin position="24"/>
        <end position="794"/>
    </location>
</feature>
<dbReference type="PANTHER" id="PTHR11177">
    <property type="entry name" value="CHITINASE"/>
    <property type="match status" value="1"/>
</dbReference>
<evidence type="ECO:0000256" key="2">
    <source>
        <dbReference type="ARBA" id="ARBA00012729"/>
    </source>
</evidence>
<keyword evidence="13" id="KW-1185">Reference proteome</keyword>
<evidence type="ECO:0000256" key="8">
    <source>
        <dbReference type="SAM" id="MobiDB-lite"/>
    </source>
</evidence>
<dbReference type="SMART" id="SM00636">
    <property type="entry name" value="Glyco_18"/>
    <property type="match status" value="1"/>
</dbReference>
<keyword evidence="9" id="KW-0732">Signal</keyword>
<dbReference type="CDD" id="cd12214">
    <property type="entry name" value="ChiA1_BD"/>
    <property type="match status" value="2"/>
</dbReference>
<dbReference type="InterPro" id="IPR011583">
    <property type="entry name" value="Chitinase_II/V-like_cat"/>
</dbReference>
<evidence type="ECO:0000256" key="3">
    <source>
        <dbReference type="ARBA" id="ARBA00022801"/>
    </source>
</evidence>
<dbReference type="InterPro" id="IPR001223">
    <property type="entry name" value="Glyco_hydro18_cat"/>
</dbReference>
<proteinExistence type="predicted"/>
<dbReference type="CDD" id="cd06548">
    <property type="entry name" value="GH18_chitinase"/>
    <property type="match status" value="1"/>
</dbReference>
<dbReference type="Gene3D" id="3.20.20.80">
    <property type="entry name" value="Glycosidases"/>
    <property type="match status" value="1"/>
</dbReference>
<accession>A0ABY9WQ78</accession>
<evidence type="ECO:0000256" key="1">
    <source>
        <dbReference type="ARBA" id="ARBA00000822"/>
    </source>
</evidence>
<dbReference type="Proteomes" id="UP001611383">
    <property type="component" value="Chromosome"/>
</dbReference>
<dbReference type="InterPro" id="IPR050314">
    <property type="entry name" value="Glycosyl_Hydrlase_18"/>
</dbReference>
<evidence type="ECO:0000256" key="6">
    <source>
        <dbReference type="ARBA" id="ARBA00023295"/>
    </source>
</evidence>
<comment type="catalytic activity">
    <reaction evidence="1">
        <text>Random endo-hydrolysis of N-acetyl-beta-D-glucosaminide (1-&gt;4)-beta-linkages in chitin and chitodextrins.</text>
        <dbReference type="EC" id="3.2.1.14"/>
    </reaction>
</comment>
<evidence type="ECO:0000313" key="13">
    <source>
        <dbReference type="Proteomes" id="UP001611383"/>
    </source>
</evidence>
<feature type="signal peptide" evidence="9">
    <location>
        <begin position="1"/>
        <end position="23"/>
    </location>
</feature>
<organism evidence="12 13">
    <name type="scientific">Archangium minus</name>
    <dbReference type="NCBI Taxonomy" id="83450"/>
    <lineage>
        <taxon>Bacteria</taxon>
        <taxon>Pseudomonadati</taxon>
        <taxon>Myxococcota</taxon>
        <taxon>Myxococcia</taxon>
        <taxon>Myxococcales</taxon>
        <taxon>Cystobacterineae</taxon>
        <taxon>Archangiaceae</taxon>
        <taxon>Archangium</taxon>
    </lineage>
</organism>
<dbReference type="SMART" id="SM00495">
    <property type="entry name" value="ChtBD3"/>
    <property type="match status" value="3"/>
</dbReference>
<dbReference type="Pfam" id="PF02839">
    <property type="entry name" value="CBM_5_12"/>
    <property type="match status" value="2"/>
</dbReference>
<feature type="compositionally biased region" description="Gly residues" evidence="8">
    <location>
        <begin position="91"/>
        <end position="109"/>
    </location>
</feature>
<dbReference type="SUPFAM" id="SSF51445">
    <property type="entry name" value="(Trans)glycosidases"/>
    <property type="match status" value="1"/>
</dbReference>
<name>A0ABY9WQ78_9BACT</name>
<evidence type="ECO:0000256" key="7">
    <source>
        <dbReference type="RuleBase" id="RU000489"/>
    </source>
</evidence>
<evidence type="ECO:0000313" key="12">
    <source>
        <dbReference type="EMBL" id="WNG45403.1"/>
    </source>
</evidence>
<dbReference type="PANTHER" id="PTHR11177:SF317">
    <property type="entry name" value="CHITINASE 12-RELATED"/>
    <property type="match status" value="1"/>
</dbReference>
<feature type="domain" description="Chitinase II/V-like catalytic" evidence="11">
    <location>
        <begin position="319"/>
        <end position="745"/>
    </location>
</feature>
<dbReference type="InterPro" id="IPR003610">
    <property type="entry name" value="CBM5/12"/>
</dbReference>
<feature type="region of interest" description="Disordered" evidence="8">
    <location>
        <begin position="77"/>
        <end position="109"/>
    </location>
</feature>
<gene>
    <name evidence="12" type="ORF">F0U60_15805</name>
</gene>
<dbReference type="RefSeq" id="WP_395820142.1">
    <property type="nucleotide sequence ID" value="NZ_CP043494.1"/>
</dbReference>
<keyword evidence="5" id="KW-0119">Carbohydrate metabolism</keyword>
<keyword evidence="4" id="KW-0146">Chitin degradation</keyword>
<dbReference type="CDD" id="cd12215">
    <property type="entry name" value="ChiC_BD"/>
    <property type="match status" value="1"/>
</dbReference>